<feature type="region of interest" description="Disordered" evidence="1">
    <location>
        <begin position="109"/>
        <end position="128"/>
    </location>
</feature>
<feature type="compositionally biased region" description="Polar residues" evidence="1">
    <location>
        <begin position="118"/>
        <end position="128"/>
    </location>
</feature>
<feature type="region of interest" description="Disordered" evidence="1">
    <location>
        <begin position="154"/>
        <end position="174"/>
    </location>
</feature>
<dbReference type="Proteomes" id="UP000070089">
    <property type="component" value="Unassembled WGS sequence"/>
</dbReference>
<gene>
    <name evidence="2" type="ORF">QR46_3864</name>
</gene>
<dbReference type="AlphaFoldDB" id="A0A132NQ63"/>
<evidence type="ECO:0000313" key="2">
    <source>
        <dbReference type="EMBL" id="KWX12170.1"/>
    </source>
</evidence>
<name>A0A132NQ63_GIAIN</name>
<organism evidence="2 3">
    <name type="scientific">Giardia duodenalis assemblage B</name>
    <dbReference type="NCBI Taxonomy" id="1394984"/>
    <lineage>
        <taxon>Eukaryota</taxon>
        <taxon>Metamonada</taxon>
        <taxon>Diplomonadida</taxon>
        <taxon>Hexamitidae</taxon>
        <taxon>Giardiinae</taxon>
        <taxon>Giardia</taxon>
    </lineage>
</organism>
<evidence type="ECO:0000256" key="1">
    <source>
        <dbReference type="SAM" id="MobiDB-lite"/>
    </source>
</evidence>
<reference evidence="2 3" key="1">
    <citation type="journal article" date="2015" name="Mol. Biochem. Parasitol.">
        <title>Identification of polymorphic genes for use in assemblage B genotyping assays through comparative genomics of multiple assemblage B Giardia duodenalis isolates.</title>
        <authorList>
            <person name="Wielinga C."/>
            <person name="Thompson R.C."/>
            <person name="Monis P."/>
            <person name="Ryan U."/>
        </authorList>
    </citation>
    <scope>NUCLEOTIDE SEQUENCE [LARGE SCALE GENOMIC DNA]</scope>
    <source>
        <strain evidence="2 3">BAH15c1</strain>
    </source>
</reference>
<protein>
    <submittedName>
        <fullName evidence="2">Uncharacterized protein</fullName>
    </submittedName>
</protein>
<dbReference type="VEuPathDB" id="GiardiaDB:QR46_3864"/>
<comment type="caution">
    <text evidence="2">The sequence shown here is derived from an EMBL/GenBank/DDBJ whole genome shotgun (WGS) entry which is preliminary data.</text>
</comment>
<sequence length="270" mass="29611">MYSCVYAYLCAPFCLYIKQLYSYAIVLWRASFLPKNIAPKLMGSRTFIAAQPYAADDPSNEFSFEIGERFIEANNPEASPDDAWVLVYRPSAPAISKYVPVDKLREEKPVSSKYRQPKTLSSTISDSPSTQVSAANAELVSVISTAPATKEVKVPAHASVQRGGPPLSTVSEDAGSRLSDAASSGVAFGGTLASTFKVILEKHEAYFENVAKKREESFAKINSSIGEASAELVRCRERNTAIREQIAELDNMIAAERTRWRQLAGDRPDL</sequence>
<proteinExistence type="predicted"/>
<accession>A0A132NQ63</accession>
<dbReference type="EMBL" id="JXTI01000132">
    <property type="protein sequence ID" value="KWX12170.1"/>
    <property type="molecule type" value="Genomic_DNA"/>
</dbReference>
<dbReference type="OrthoDB" id="5340910at2759"/>
<evidence type="ECO:0000313" key="3">
    <source>
        <dbReference type="Proteomes" id="UP000070089"/>
    </source>
</evidence>